<name>A0ABQ3C9B4_9GAMM</name>
<feature type="chain" id="PRO_5046416370" description="Outer membrane protein beta-barrel domain-containing protein" evidence="1">
    <location>
        <begin position="22"/>
        <end position="192"/>
    </location>
</feature>
<accession>A0ABQ3C9B4</accession>
<sequence>MKSVRVLAVLMTAAIPCAASAAELSHDYVEAGVSRLTEDVPSAFGGDRKFDGMYLRGSAAFGDSGLYGFGAYRQGETDGSAAFDRSSAQLGVGYAYRIAPRVELLGEGSWLRSDYEGFADDTWRASVGAQAAFGERVEGWAKAHYTDQGYDSTRYAGELGALVKIGERWGVTGTVELGDREDTYSLGLRASF</sequence>
<dbReference type="Proteomes" id="UP000643403">
    <property type="component" value="Unassembled WGS sequence"/>
</dbReference>
<evidence type="ECO:0000313" key="3">
    <source>
        <dbReference type="Proteomes" id="UP000643403"/>
    </source>
</evidence>
<evidence type="ECO:0000256" key="1">
    <source>
        <dbReference type="SAM" id="SignalP"/>
    </source>
</evidence>
<proteinExistence type="predicted"/>
<dbReference type="Gene3D" id="2.40.160.10">
    <property type="entry name" value="Porin"/>
    <property type="match status" value="1"/>
</dbReference>
<gene>
    <name evidence="2" type="ORF">GCM10008101_20580</name>
</gene>
<keyword evidence="1" id="KW-0732">Signal</keyword>
<reference evidence="3" key="1">
    <citation type="journal article" date="2019" name="Int. J. Syst. Evol. Microbiol.">
        <title>The Global Catalogue of Microorganisms (GCM) 10K type strain sequencing project: providing services to taxonomists for standard genome sequencing and annotation.</title>
        <authorList>
            <consortium name="The Broad Institute Genomics Platform"/>
            <consortium name="The Broad Institute Genome Sequencing Center for Infectious Disease"/>
            <person name="Wu L."/>
            <person name="Ma J."/>
        </authorList>
    </citation>
    <scope>NUCLEOTIDE SEQUENCE [LARGE SCALE GENOMIC DNA]</scope>
    <source>
        <strain evidence="3">KCTC 22558</strain>
    </source>
</reference>
<feature type="signal peptide" evidence="1">
    <location>
        <begin position="1"/>
        <end position="21"/>
    </location>
</feature>
<evidence type="ECO:0000313" key="2">
    <source>
        <dbReference type="EMBL" id="GGZ66308.1"/>
    </source>
</evidence>
<protein>
    <recommendedName>
        <fullName evidence="4">Outer membrane protein beta-barrel domain-containing protein</fullName>
    </recommendedName>
</protein>
<dbReference type="InterPro" id="IPR023614">
    <property type="entry name" value="Porin_dom_sf"/>
</dbReference>
<dbReference type="SUPFAM" id="SSF56935">
    <property type="entry name" value="Porins"/>
    <property type="match status" value="1"/>
</dbReference>
<dbReference type="RefSeq" id="WP_189449561.1">
    <property type="nucleotide sequence ID" value="NZ_BMXY01000002.1"/>
</dbReference>
<evidence type="ECO:0008006" key="4">
    <source>
        <dbReference type="Google" id="ProtNLM"/>
    </source>
</evidence>
<dbReference type="EMBL" id="BMXY01000002">
    <property type="protein sequence ID" value="GGZ66308.1"/>
    <property type="molecule type" value="Genomic_DNA"/>
</dbReference>
<organism evidence="2 3">
    <name type="scientific">Cognatilysobacter xinjiangensis</name>
    <dbReference type="NCBI Taxonomy" id="546892"/>
    <lineage>
        <taxon>Bacteria</taxon>
        <taxon>Pseudomonadati</taxon>
        <taxon>Pseudomonadota</taxon>
        <taxon>Gammaproteobacteria</taxon>
        <taxon>Lysobacterales</taxon>
        <taxon>Lysobacteraceae</taxon>
        <taxon>Cognatilysobacter</taxon>
    </lineage>
</organism>
<comment type="caution">
    <text evidence="2">The sequence shown here is derived from an EMBL/GenBank/DDBJ whole genome shotgun (WGS) entry which is preliminary data.</text>
</comment>
<keyword evidence="3" id="KW-1185">Reference proteome</keyword>